<evidence type="ECO:0000313" key="7">
    <source>
        <dbReference type="EMBL" id="AET33904.1"/>
    </source>
</evidence>
<dbReference type="GO" id="GO:0016020">
    <property type="term" value="C:membrane"/>
    <property type="evidence" value="ECO:0007669"/>
    <property type="project" value="UniProtKB-SubCell"/>
</dbReference>
<dbReference type="SUPFAM" id="SSF144091">
    <property type="entry name" value="Rhomboid-like"/>
    <property type="match status" value="1"/>
</dbReference>
<proteinExistence type="predicted"/>
<organism evidence="7 8">
    <name type="scientific">Pyrobaculum ferrireducens</name>
    <dbReference type="NCBI Taxonomy" id="1104324"/>
    <lineage>
        <taxon>Archaea</taxon>
        <taxon>Thermoproteota</taxon>
        <taxon>Thermoprotei</taxon>
        <taxon>Thermoproteales</taxon>
        <taxon>Thermoproteaceae</taxon>
        <taxon>Pyrobaculum</taxon>
    </lineage>
</organism>
<dbReference type="KEGG" id="pyr:P186_2518"/>
<keyword evidence="3 5" id="KW-1133">Transmembrane helix</keyword>
<feature type="transmembrane region" description="Helical" evidence="5">
    <location>
        <begin position="35"/>
        <end position="55"/>
    </location>
</feature>
<protein>
    <submittedName>
        <fullName evidence="7">Rhomboid family protein</fullName>
    </submittedName>
</protein>
<dbReference type="AlphaFoldDB" id="G7VD25"/>
<evidence type="ECO:0000256" key="4">
    <source>
        <dbReference type="ARBA" id="ARBA00023136"/>
    </source>
</evidence>
<dbReference type="HOGENOM" id="CLU_745183_0_0_2"/>
<evidence type="ECO:0000256" key="2">
    <source>
        <dbReference type="ARBA" id="ARBA00022692"/>
    </source>
</evidence>
<evidence type="ECO:0000313" key="8">
    <source>
        <dbReference type="Proteomes" id="UP000005867"/>
    </source>
</evidence>
<dbReference type="FunFam" id="1.20.1540.10:FF:000027">
    <property type="entry name" value="Rhomboid family intramembrane serine protease"/>
    <property type="match status" value="1"/>
</dbReference>
<dbReference type="Proteomes" id="UP000005867">
    <property type="component" value="Chromosome"/>
</dbReference>
<dbReference type="Pfam" id="PF01694">
    <property type="entry name" value="Rhomboid"/>
    <property type="match status" value="1"/>
</dbReference>
<dbReference type="BioCyc" id="PSP1104324:GJSN-2464-MONOMER"/>
<feature type="domain" description="Peptidase S54 rhomboid" evidence="6">
    <location>
        <begin position="77"/>
        <end position="227"/>
    </location>
</feature>
<dbReference type="STRING" id="1104324.P186_2518"/>
<dbReference type="GeneID" id="11594120"/>
<dbReference type="GO" id="GO:0004252">
    <property type="term" value="F:serine-type endopeptidase activity"/>
    <property type="evidence" value="ECO:0007669"/>
    <property type="project" value="InterPro"/>
</dbReference>
<feature type="transmembrane region" description="Helical" evidence="5">
    <location>
        <begin position="141"/>
        <end position="163"/>
    </location>
</feature>
<dbReference type="InterPro" id="IPR022764">
    <property type="entry name" value="Peptidase_S54_rhomboid_dom"/>
</dbReference>
<reference evidence="7 8" key="1">
    <citation type="journal article" date="2012" name="J. Bacteriol.">
        <title>Complete genome sequence of strain 1860, a crenarchaeon of the genus pyrobaculum able to grow with various electron acceptors.</title>
        <authorList>
            <person name="Mardanov A.V."/>
            <person name="Gumerov V.M."/>
            <person name="Slobodkina G.B."/>
            <person name="Beletsky A.V."/>
            <person name="Bonch-Osmolovskaya E.A."/>
            <person name="Ravin N.V."/>
            <person name="Skryabin K.G."/>
        </authorList>
    </citation>
    <scope>NUCLEOTIDE SEQUENCE [LARGE SCALE GENOMIC DNA]</scope>
    <source>
        <strain evidence="7 8">1860</strain>
    </source>
</reference>
<dbReference type="OrthoDB" id="26567at2157"/>
<accession>G7VD25</accession>
<feature type="transmembrane region" description="Helical" evidence="5">
    <location>
        <begin position="261"/>
        <end position="281"/>
    </location>
</feature>
<feature type="transmembrane region" description="Helical" evidence="5">
    <location>
        <begin position="113"/>
        <end position="135"/>
    </location>
</feature>
<feature type="transmembrane region" description="Helical" evidence="5">
    <location>
        <begin position="330"/>
        <end position="350"/>
    </location>
</feature>
<feature type="transmembrane region" description="Helical" evidence="5">
    <location>
        <begin position="77"/>
        <end position="101"/>
    </location>
</feature>
<dbReference type="MEROPS" id="S54.027"/>
<dbReference type="eggNOG" id="arCOG09776">
    <property type="taxonomic scope" value="Archaea"/>
</dbReference>
<gene>
    <name evidence="7" type="ORF">P186_2518</name>
</gene>
<evidence type="ECO:0000256" key="5">
    <source>
        <dbReference type="SAM" id="Phobius"/>
    </source>
</evidence>
<name>G7VD25_9CREN</name>
<dbReference type="PANTHER" id="PTHR43066">
    <property type="entry name" value="RHOMBOID-RELATED PROTEIN"/>
    <property type="match status" value="1"/>
</dbReference>
<feature type="transmembrane region" description="Helical" evidence="5">
    <location>
        <begin position="184"/>
        <end position="202"/>
    </location>
</feature>
<evidence type="ECO:0000256" key="1">
    <source>
        <dbReference type="ARBA" id="ARBA00004141"/>
    </source>
</evidence>
<dbReference type="Gene3D" id="1.20.1540.10">
    <property type="entry name" value="Rhomboid-like"/>
    <property type="match status" value="1"/>
</dbReference>
<comment type="subcellular location">
    <subcellularLocation>
        <location evidence="1">Membrane</location>
        <topology evidence="1">Multi-pass membrane protein</topology>
    </subcellularLocation>
</comment>
<evidence type="ECO:0000256" key="3">
    <source>
        <dbReference type="ARBA" id="ARBA00022989"/>
    </source>
</evidence>
<feature type="transmembrane region" description="Helical" evidence="5">
    <location>
        <begin position="208"/>
        <end position="226"/>
    </location>
</feature>
<dbReference type="PANTHER" id="PTHR43066:SF11">
    <property type="entry name" value="PEPTIDASE S54 RHOMBOID DOMAIN-CONTAINING PROTEIN"/>
    <property type="match status" value="1"/>
</dbReference>
<keyword evidence="8" id="KW-1185">Reference proteome</keyword>
<keyword evidence="2 5" id="KW-0812">Transmembrane</keyword>
<dbReference type="EMBL" id="CP003098">
    <property type="protein sequence ID" value="AET33904.1"/>
    <property type="molecule type" value="Genomic_DNA"/>
</dbReference>
<dbReference type="InterPro" id="IPR035952">
    <property type="entry name" value="Rhomboid-like_sf"/>
</dbReference>
<keyword evidence="4 5" id="KW-0472">Membrane</keyword>
<dbReference type="eggNOG" id="arCOG01768">
    <property type="taxonomic scope" value="Archaea"/>
</dbReference>
<evidence type="ECO:0000259" key="6">
    <source>
        <dbReference type="Pfam" id="PF01694"/>
    </source>
</evidence>
<dbReference type="RefSeq" id="WP_014289729.1">
    <property type="nucleotide sequence ID" value="NC_016645.1"/>
</dbReference>
<sequence length="359" mass="39482">MPRWEDEEEDGKWTHGFDAAWRELQDTSPRHSPDVTYGLIIVNVIVFLVTLGMMFENPWAVGVTASEFVENPLNPKVILSMFAHAGVLHILGNMLFLYKYGDNVEAAMGRLRYLVFYMACGYVAVAAQVLFASAVGTPRYMLAPMMGASGAISGVLGAYIYLWPGSTTYRCFCIRFSCYCMKMSARYDIAIWAGFQFLLPLIEPSVAVFAHMGGFVAGIAMAPIFAKREKVERLREEIKNGMYRGPPPREHELAERGWDGVVKWVVGAVAAAVLITAVIGIKSHMWVVYTVKLEPWGFAGEEARPGSPQPLTVLKSGHHVLVAHGPASNAGVAVSVAIIAASLLLLVRALEKQVDWEIL</sequence>